<dbReference type="EMBL" id="JAVSJA010000001">
    <property type="protein sequence ID" value="MDT3674793.1"/>
    <property type="molecule type" value="Genomic_DNA"/>
</dbReference>
<evidence type="ECO:0000313" key="1">
    <source>
        <dbReference type="EMBL" id="MDT3674793.1"/>
    </source>
</evidence>
<reference evidence="1" key="1">
    <citation type="submission" date="2023-08" db="EMBL/GenBank/DDBJ databases">
        <authorList>
            <person name="Park H.-K."/>
            <person name="Kim I.-S."/>
        </authorList>
    </citation>
    <scope>NUCLEOTIDE SEQUENCE</scope>
    <source>
        <strain evidence="1">NRERC-220</strain>
    </source>
</reference>
<evidence type="ECO:0000313" key="2">
    <source>
        <dbReference type="Proteomes" id="UP001180650"/>
    </source>
</evidence>
<name>A0ABU3HN43_9CHRO</name>
<comment type="caution">
    <text evidence="1">The sequence shown here is derived from an EMBL/GenBank/DDBJ whole genome shotgun (WGS) entry which is preliminary data.</text>
</comment>
<sequence>MVLFASNKTGSEFFVHKLLIFVSLNSLEARCLIGFDVRIQAIQKAVKLMLCKHLGELCPNPHSHSETLKALIFVLIENETVSLASSEILEAAL</sequence>
<protein>
    <submittedName>
        <fullName evidence="1">Uncharacterized protein</fullName>
    </submittedName>
</protein>
<organism evidence="1 2">
    <name type="scientific">Microcystis wesenbergii NRERC-220</name>
    <dbReference type="NCBI Taxonomy" id="3068991"/>
    <lineage>
        <taxon>Bacteria</taxon>
        <taxon>Bacillati</taxon>
        <taxon>Cyanobacteriota</taxon>
        <taxon>Cyanophyceae</taxon>
        <taxon>Oscillatoriophycideae</taxon>
        <taxon>Chroococcales</taxon>
        <taxon>Microcystaceae</taxon>
        <taxon>Microcystis</taxon>
    </lineage>
</organism>
<dbReference type="Proteomes" id="UP001180650">
    <property type="component" value="Unassembled WGS sequence"/>
</dbReference>
<gene>
    <name evidence="1" type="ORF">RAM70_09725</name>
</gene>
<proteinExistence type="predicted"/>
<dbReference type="RefSeq" id="WP_190381887.1">
    <property type="nucleotide sequence ID" value="NZ_JAVSJA010000001.1"/>
</dbReference>
<keyword evidence="2" id="KW-1185">Reference proteome</keyword>
<accession>A0ABU3HN43</accession>